<dbReference type="Pfam" id="PF14730">
    <property type="entry name" value="DUF4468"/>
    <property type="match status" value="1"/>
</dbReference>
<dbReference type="Proteomes" id="UP000632273">
    <property type="component" value="Unassembled WGS sequence"/>
</dbReference>
<protein>
    <recommendedName>
        <fullName evidence="1">DUF4468 domain-containing protein</fullName>
    </recommendedName>
</protein>
<dbReference type="InterPro" id="IPR027823">
    <property type="entry name" value="DUF4468"/>
</dbReference>
<gene>
    <name evidence="2" type="ORF">GCM10011383_25030</name>
</gene>
<name>A0ABQ1U9U0_9BACT</name>
<evidence type="ECO:0000313" key="3">
    <source>
        <dbReference type="Proteomes" id="UP000632273"/>
    </source>
</evidence>
<accession>A0ABQ1U9U0</accession>
<organism evidence="2 3">
    <name type="scientific">Hymenobacter cavernae</name>
    <dbReference type="NCBI Taxonomy" id="2044852"/>
    <lineage>
        <taxon>Bacteria</taxon>
        <taxon>Pseudomonadati</taxon>
        <taxon>Bacteroidota</taxon>
        <taxon>Cytophagia</taxon>
        <taxon>Cytophagales</taxon>
        <taxon>Hymenobacteraceae</taxon>
        <taxon>Hymenobacter</taxon>
    </lineage>
</organism>
<sequence length="140" mass="15570">MVPAANVPEEELFLRAQDWLAELGSTHTVVQKVSNPEAGLLISHVKAGNAFDGKAFRLAIQVKDGHYQYQIDQITHTYSDYARAGKYSVGTVTTNIEAYGLRRQRKGVIKTIDKIDRWILATIDGLNAAMKRPEEASNLI</sequence>
<proteinExistence type="predicted"/>
<dbReference type="Gene3D" id="3.30.530.80">
    <property type="match status" value="1"/>
</dbReference>
<comment type="caution">
    <text evidence="2">The sequence shown here is derived from an EMBL/GenBank/DDBJ whole genome shotgun (WGS) entry which is preliminary data.</text>
</comment>
<evidence type="ECO:0000259" key="1">
    <source>
        <dbReference type="Pfam" id="PF14730"/>
    </source>
</evidence>
<feature type="domain" description="DUF4468" evidence="1">
    <location>
        <begin position="2"/>
        <end position="76"/>
    </location>
</feature>
<reference evidence="3" key="1">
    <citation type="journal article" date="2019" name="Int. J. Syst. Evol. Microbiol.">
        <title>The Global Catalogue of Microorganisms (GCM) 10K type strain sequencing project: providing services to taxonomists for standard genome sequencing and annotation.</title>
        <authorList>
            <consortium name="The Broad Institute Genomics Platform"/>
            <consortium name="The Broad Institute Genome Sequencing Center for Infectious Disease"/>
            <person name="Wu L."/>
            <person name="Ma J."/>
        </authorList>
    </citation>
    <scope>NUCLEOTIDE SEQUENCE [LARGE SCALE GENOMIC DNA]</scope>
    <source>
        <strain evidence="3">CGMCC 1.15197</strain>
    </source>
</reference>
<keyword evidence="3" id="KW-1185">Reference proteome</keyword>
<dbReference type="EMBL" id="BMHT01000004">
    <property type="protein sequence ID" value="GGF12870.1"/>
    <property type="molecule type" value="Genomic_DNA"/>
</dbReference>
<evidence type="ECO:0000313" key="2">
    <source>
        <dbReference type="EMBL" id="GGF12870.1"/>
    </source>
</evidence>